<feature type="transmembrane region" description="Helical" evidence="6">
    <location>
        <begin position="280"/>
        <end position="297"/>
    </location>
</feature>
<evidence type="ECO:0000256" key="2">
    <source>
        <dbReference type="ARBA" id="ARBA00022475"/>
    </source>
</evidence>
<name>A0A379PQ59_9NOCA</name>
<dbReference type="Gene3D" id="1.20.1250.20">
    <property type="entry name" value="MFS general substrate transporter like domains"/>
    <property type="match status" value="1"/>
</dbReference>
<feature type="transmembrane region" description="Helical" evidence="6">
    <location>
        <begin position="303"/>
        <end position="326"/>
    </location>
</feature>
<keyword evidence="2" id="KW-1003">Cell membrane</keyword>
<evidence type="ECO:0000313" key="9">
    <source>
        <dbReference type="Proteomes" id="UP000254569"/>
    </source>
</evidence>
<comment type="subcellular location">
    <subcellularLocation>
        <location evidence="1">Cell membrane</location>
        <topology evidence="1">Multi-pass membrane protein</topology>
    </subcellularLocation>
</comment>
<dbReference type="PROSITE" id="PS50850">
    <property type="entry name" value="MFS"/>
    <property type="match status" value="1"/>
</dbReference>
<dbReference type="GO" id="GO:0022857">
    <property type="term" value="F:transmembrane transporter activity"/>
    <property type="evidence" value="ECO:0007669"/>
    <property type="project" value="InterPro"/>
</dbReference>
<gene>
    <name evidence="8" type="primary">emrD</name>
    <name evidence="8" type="ORF">NCTC13296_04389</name>
</gene>
<sequence length="407" mass="40853">MTAPEFSRLRGLATVAALTVTGILAVGQTYIVLGLLDSMADDLNIAPSAVAATTTVFGITYACGFLAAGPLAGRFGAKPVLVVGLACASATALVAAVPSSLAGELVARAIQGLVTAAFAPCALVYVAQQFPARLRTFATTALTTAFLASAVVMPLIARPVGHAWGWKGAFIASTAALAVCTVVLAFMLDRGPMTSVPVAQAFLVLPAVIRRGRMLALYIATAAVLGSYVALFTALQLSDSAAVARFPGGLQGVRVATLAALVLVPLTTGLLHTVPARRRATAGFLIAALSAAVIGLVDTTSVVAGGVIVFVAAIALTTSALVARIIEMSAPAETAGATAWYGAFMFLGGSIGPMIAAPAHSGSVTTAMFLVVAITLSGAALVLTAKQSQPGCDTACQPRRGEASVVS</sequence>
<evidence type="ECO:0000256" key="5">
    <source>
        <dbReference type="ARBA" id="ARBA00023136"/>
    </source>
</evidence>
<organism evidence="8 9">
    <name type="scientific">Rhodococcus gordoniae</name>
    <dbReference type="NCBI Taxonomy" id="223392"/>
    <lineage>
        <taxon>Bacteria</taxon>
        <taxon>Bacillati</taxon>
        <taxon>Actinomycetota</taxon>
        <taxon>Actinomycetes</taxon>
        <taxon>Mycobacteriales</taxon>
        <taxon>Nocardiaceae</taxon>
        <taxon>Rhodococcus</taxon>
    </lineage>
</organism>
<feature type="transmembrane region" description="Helical" evidence="6">
    <location>
        <begin position="363"/>
        <end position="383"/>
    </location>
</feature>
<keyword evidence="4 6" id="KW-1133">Transmembrane helix</keyword>
<dbReference type="PANTHER" id="PTHR43124:SF3">
    <property type="entry name" value="CHLORAMPHENICOL EFFLUX PUMP RV0191"/>
    <property type="match status" value="1"/>
</dbReference>
<dbReference type="EMBL" id="UGVI01000002">
    <property type="protein sequence ID" value="SUF09192.1"/>
    <property type="molecule type" value="Genomic_DNA"/>
</dbReference>
<keyword evidence="9" id="KW-1185">Reference proteome</keyword>
<keyword evidence="5 6" id="KW-0472">Membrane</keyword>
<feature type="transmembrane region" description="Helical" evidence="6">
    <location>
        <begin position="105"/>
        <end position="125"/>
    </location>
</feature>
<proteinExistence type="predicted"/>
<accession>A0A379PQ59</accession>
<feature type="domain" description="Major facilitator superfamily (MFS) profile" evidence="7">
    <location>
        <begin position="14"/>
        <end position="390"/>
    </location>
</feature>
<dbReference type="InterPro" id="IPR011701">
    <property type="entry name" value="MFS"/>
</dbReference>
<evidence type="ECO:0000256" key="3">
    <source>
        <dbReference type="ARBA" id="ARBA00022692"/>
    </source>
</evidence>
<dbReference type="Proteomes" id="UP000254569">
    <property type="component" value="Unassembled WGS sequence"/>
</dbReference>
<reference evidence="8 9" key="1">
    <citation type="submission" date="2018-06" db="EMBL/GenBank/DDBJ databases">
        <authorList>
            <consortium name="Pathogen Informatics"/>
            <person name="Doyle S."/>
        </authorList>
    </citation>
    <scope>NUCLEOTIDE SEQUENCE [LARGE SCALE GENOMIC DNA]</scope>
    <source>
        <strain evidence="8 9">NCTC13296</strain>
    </source>
</reference>
<feature type="transmembrane region" description="Helical" evidence="6">
    <location>
        <begin position="80"/>
        <end position="99"/>
    </location>
</feature>
<feature type="transmembrane region" description="Helical" evidence="6">
    <location>
        <begin position="169"/>
        <end position="188"/>
    </location>
</feature>
<feature type="transmembrane region" description="Helical" evidence="6">
    <location>
        <begin position="338"/>
        <end position="357"/>
    </location>
</feature>
<dbReference type="RefSeq" id="WP_064063780.1">
    <property type="nucleotide sequence ID" value="NZ_LPZN01000017.1"/>
</dbReference>
<evidence type="ECO:0000313" key="8">
    <source>
        <dbReference type="EMBL" id="SUF09192.1"/>
    </source>
</evidence>
<dbReference type="GO" id="GO:0005886">
    <property type="term" value="C:plasma membrane"/>
    <property type="evidence" value="ECO:0007669"/>
    <property type="project" value="UniProtKB-SubCell"/>
</dbReference>
<feature type="transmembrane region" description="Helical" evidence="6">
    <location>
        <begin position="45"/>
        <end position="68"/>
    </location>
</feature>
<dbReference type="PANTHER" id="PTHR43124">
    <property type="entry name" value="PURINE EFFLUX PUMP PBUE"/>
    <property type="match status" value="1"/>
</dbReference>
<dbReference type="InterPro" id="IPR050189">
    <property type="entry name" value="MFS_Efflux_Transporters"/>
</dbReference>
<feature type="transmembrane region" description="Helical" evidence="6">
    <location>
        <begin position="12"/>
        <end position="33"/>
    </location>
</feature>
<dbReference type="Pfam" id="PF07690">
    <property type="entry name" value="MFS_1"/>
    <property type="match status" value="1"/>
</dbReference>
<protein>
    <submittedName>
        <fullName evidence="8">Putative drug resistance efflux protein</fullName>
    </submittedName>
</protein>
<dbReference type="SUPFAM" id="SSF103473">
    <property type="entry name" value="MFS general substrate transporter"/>
    <property type="match status" value="1"/>
</dbReference>
<feature type="transmembrane region" description="Helical" evidence="6">
    <location>
        <begin position="255"/>
        <end position="273"/>
    </location>
</feature>
<evidence type="ECO:0000256" key="6">
    <source>
        <dbReference type="SAM" id="Phobius"/>
    </source>
</evidence>
<dbReference type="AlphaFoldDB" id="A0A379PQ59"/>
<dbReference type="InterPro" id="IPR036259">
    <property type="entry name" value="MFS_trans_sf"/>
</dbReference>
<dbReference type="OrthoDB" id="9787026at2"/>
<feature type="transmembrane region" description="Helical" evidence="6">
    <location>
        <begin position="137"/>
        <end position="157"/>
    </location>
</feature>
<evidence type="ECO:0000256" key="1">
    <source>
        <dbReference type="ARBA" id="ARBA00004651"/>
    </source>
</evidence>
<feature type="transmembrane region" description="Helical" evidence="6">
    <location>
        <begin position="215"/>
        <end position="235"/>
    </location>
</feature>
<evidence type="ECO:0000256" key="4">
    <source>
        <dbReference type="ARBA" id="ARBA00022989"/>
    </source>
</evidence>
<evidence type="ECO:0000259" key="7">
    <source>
        <dbReference type="PROSITE" id="PS50850"/>
    </source>
</evidence>
<keyword evidence="3 6" id="KW-0812">Transmembrane</keyword>
<dbReference type="InterPro" id="IPR020846">
    <property type="entry name" value="MFS_dom"/>
</dbReference>